<evidence type="ECO:0000259" key="2">
    <source>
        <dbReference type="PROSITE" id="PS50883"/>
    </source>
</evidence>
<dbReference type="InterPro" id="IPR052155">
    <property type="entry name" value="Biofilm_reg_signaling"/>
</dbReference>
<proteinExistence type="predicted"/>
<dbReference type="Pfam" id="PF13426">
    <property type="entry name" value="PAS_9"/>
    <property type="match status" value="2"/>
</dbReference>
<dbReference type="SUPFAM" id="SSF55073">
    <property type="entry name" value="Nucleotide cyclase"/>
    <property type="match status" value="1"/>
</dbReference>
<dbReference type="PANTHER" id="PTHR44757:SF2">
    <property type="entry name" value="BIOFILM ARCHITECTURE MAINTENANCE PROTEIN MBAA"/>
    <property type="match status" value="1"/>
</dbReference>
<dbReference type="Proteomes" id="UP000662770">
    <property type="component" value="Chromosome"/>
</dbReference>
<dbReference type="SMART" id="SM00267">
    <property type="entry name" value="GGDEF"/>
    <property type="match status" value="1"/>
</dbReference>
<dbReference type="InterPro" id="IPR000160">
    <property type="entry name" value="GGDEF_dom"/>
</dbReference>
<dbReference type="PROSITE" id="PS50887">
    <property type="entry name" value="GGDEF"/>
    <property type="match status" value="1"/>
</dbReference>
<gene>
    <name evidence="4" type="ORF">JYB87_01100</name>
</gene>
<dbReference type="Gene3D" id="3.20.20.450">
    <property type="entry name" value="EAL domain"/>
    <property type="match status" value="1"/>
</dbReference>
<dbReference type="RefSeq" id="WP_207355090.1">
    <property type="nucleotide sequence ID" value="NZ_CP071503.1"/>
</dbReference>
<evidence type="ECO:0000259" key="3">
    <source>
        <dbReference type="PROSITE" id="PS50887"/>
    </source>
</evidence>
<dbReference type="PROSITE" id="PS50112">
    <property type="entry name" value="PAS"/>
    <property type="match status" value="1"/>
</dbReference>
<dbReference type="InterPro" id="IPR043128">
    <property type="entry name" value="Rev_trsase/Diguanyl_cyclase"/>
</dbReference>
<protein>
    <submittedName>
        <fullName evidence="4">EAL domain-containing protein</fullName>
    </submittedName>
</protein>
<dbReference type="PANTHER" id="PTHR44757">
    <property type="entry name" value="DIGUANYLATE CYCLASE DGCP"/>
    <property type="match status" value="1"/>
</dbReference>
<dbReference type="InterPro" id="IPR035965">
    <property type="entry name" value="PAS-like_dom_sf"/>
</dbReference>
<dbReference type="InterPro" id="IPR029787">
    <property type="entry name" value="Nucleotide_cyclase"/>
</dbReference>
<feature type="domain" description="PAS" evidence="1">
    <location>
        <begin position="152"/>
        <end position="204"/>
    </location>
</feature>
<dbReference type="NCBIfam" id="TIGR00229">
    <property type="entry name" value="sensory_box"/>
    <property type="match status" value="1"/>
</dbReference>
<dbReference type="CDD" id="cd00130">
    <property type="entry name" value="PAS"/>
    <property type="match status" value="2"/>
</dbReference>
<dbReference type="InterPro" id="IPR035919">
    <property type="entry name" value="EAL_sf"/>
</dbReference>
<dbReference type="Gene3D" id="3.30.70.270">
    <property type="match status" value="1"/>
</dbReference>
<dbReference type="CDD" id="cd01949">
    <property type="entry name" value="GGDEF"/>
    <property type="match status" value="1"/>
</dbReference>
<reference evidence="4 5" key="1">
    <citation type="submission" date="2021-03" db="EMBL/GenBank/DDBJ databases">
        <title>Novel species identification of genus Shewanella.</title>
        <authorList>
            <person name="Liu G."/>
            <person name="Zhang Q."/>
        </authorList>
    </citation>
    <scope>NUCLEOTIDE SEQUENCE [LARGE SCALE GENOMIC DNA]</scope>
    <source>
        <strain evidence="4 5">FJAT-51800</strain>
    </source>
</reference>
<dbReference type="Pfam" id="PF00990">
    <property type="entry name" value="GGDEF"/>
    <property type="match status" value="1"/>
</dbReference>
<keyword evidence="5" id="KW-1185">Reference proteome</keyword>
<evidence type="ECO:0000313" key="4">
    <source>
        <dbReference type="EMBL" id="QSX33882.1"/>
    </source>
</evidence>
<sequence length="709" mass="80050">MAHWAKVLQRLEIDSAMQSQWDWWHEHAEDIPLALFYDLKFVAANDAALAYFGCLSNEIIDTAIYDFSPRLQLDGHSSIEQARKLFEEAELAPQTQQWLHLHRNGKELPTRLSLYPVSLDNKPMILARFEPLNRRARPRQEQERNREFDAIPRSVLANILEESAEAVAITDEQHHIIAVNKALCRLTGYSPAQLVGESLSLLDVAGDIHLKECQLALAERDFWQGEVLRQRADGKQFPAWQNSRRFNNEQGGNYLVTIFSDISSRKQLEARLTTQAMYDSLTGLPNRRHMKQLLRAALDEHAQRTDARLGALMFMDLNGFKHVNDCFGHSMGDMILQMVAARLEAGCIEKADIARMGGDEFTLIITDCHDKKEVLRFAEQIMTLFDTPFELQGQKFYLGTSIGISLFGQEPISATVLLSQADTAMYVAKQSADHIMFYDTSMSEEAEHRLKLLGDLRHALSLGQFSLYYQPIVNLSDGTLLGAEALLRWQKTRHELLEAVDFVPLLEEAGLIVTVGNWVLEQACIQAARWREQQSPDFVISVNVSPLQLEHLDFIGQIEKVLLNTKLPPAALMLEITESALLHHPQQARATLAKIRQMGIKVAIDDFGTGFSSLSRLGNMPIDSLKIDGEFARELYHRRGQQLCQAIVQLSQALELHFVAEGIETNKQKEMLLAMGEGSAQGFLFGYPLHPNEFAMAHFHPAASTQICN</sequence>
<dbReference type="SUPFAM" id="SSF141868">
    <property type="entry name" value="EAL domain-like"/>
    <property type="match status" value="1"/>
</dbReference>
<evidence type="ECO:0000259" key="1">
    <source>
        <dbReference type="PROSITE" id="PS50112"/>
    </source>
</evidence>
<dbReference type="InterPro" id="IPR001633">
    <property type="entry name" value="EAL_dom"/>
</dbReference>
<dbReference type="InterPro" id="IPR000014">
    <property type="entry name" value="PAS"/>
</dbReference>
<feature type="domain" description="GGDEF" evidence="3">
    <location>
        <begin position="308"/>
        <end position="440"/>
    </location>
</feature>
<dbReference type="Gene3D" id="3.30.450.20">
    <property type="entry name" value="PAS domain"/>
    <property type="match status" value="2"/>
</dbReference>
<dbReference type="PROSITE" id="PS50883">
    <property type="entry name" value="EAL"/>
    <property type="match status" value="1"/>
</dbReference>
<feature type="domain" description="EAL" evidence="2">
    <location>
        <begin position="449"/>
        <end position="702"/>
    </location>
</feature>
<evidence type="ECO:0000313" key="5">
    <source>
        <dbReference type="Proteomes" id="UP000662770"/>
    </source>
</evidence>
<name>A0ABX7QQZ7_9GAMM</name>
<dbReference type="CDD" id="cd01948">
    <property type="entry name" value="EAL"/>
    <property type="match status" value="1"/>
</dbReference>
<accession>A0ABX7QQZ7</accession>
<dbReference type="EMBL" id="CP071503">
    <property type="protein sequence ID" value="QSX33882.1"/>
    <property type="molecule type" value="Genomic_DNA"/>
</dbReference>
<dbReference type="SUPFAM" id="SSF55785">
    <property type="entry name" value="PYP-like sensor domain (PAS domain)"/>
    <property type="match status" value="2"/>
</dbReference>
<dbReference type="NCBIfam" id="TIGR00254">
    <property type="entry name" value="GGDEF"/>
    <property type="match status" value="1"/>
</dbReference>
<organism evidence="4 5">
    <name type="scientific">Shewanella avicenniae</name>
    <dbReference type="NCBI Taxonomy" id="2814294"/>
    <lineage>
        <taxon>Bacteria</taxon>
        <taxon>Pseudomonadati</taxon>
        <taxon>Pseudomonadota</taxon>
        <taxon>Gammaproteobacteria</taxon>
        <taxon>Alteromonadales</taxon>
        <taxon>Shewanellaceae</taxon>
        <taxon>Shewanella</taxon>
    </lineage>
</organism>
<dbReference type="SMART" id="SM00052">
    <property type="entry name" value="EAL"/>
    <property type="match status" value="1"/>
</dbReference>
<dbReference type="SMART" id="SM00091">
    <property type="entry name" value="PAS"/>
    <property type="match status" value="2"/>
</dbReference>
<dbReference type="Pfam" id="PF00563">
    <property type="entry name" value="EAL"/>
    <property type="match status" value="1"/>
</dbReference>